<dbReference type="RefSeq" id="WP_179590166.1">
    <property type="nucleotide sequence ID" value="NZ_JACBYR010000003.1"/>
</dbReference>
<organism evidence="1 2">
    <name type="scientific">Pigmentiphaga litoralis</name>
    <dbReference type="NCBI Taxonomy" id="516702"/>
    <lineage>
        <taxon>Bacteria</taxon>
        <taxon>Pseudomonadati</taxon>
        <taxon>Pseudomonadota</taxon>
        <taxon>Betaproteobacteria</taxon>
        <taxon>Burkholderiales</taxon>
        <taxon>Alcaligenaceae</taxon>
        <taxon>Pigmentiphaga</taxon>
    </lineage>
</organism>
<sequence length="149" mass="16502">MQDTIDTPVQKIEQYYLKARVHELPEARYRGVVEAGARSARGIDSRLHYCPLVRATWSDAIRDAETLAATLKATECMDAECNIFSARGATAFDTFMNVLAASKPVEVPKLVSSTTTKRTPKRQTAPKLAPVPTRPVEEKAAVVHLRRHA</sequence>
<proteinExistence type="predicted"/>
<gene>
    <name evidence="1" type="ORF">FHW18_005094</name>
</gene>
<dbReference type="AlphaFoldDB" id="A0A7Y9IZ26"/>
<evidence type="ECO:0000313" key="2">
    <source>
        <dbReference type="Proteomes" id="UP000542125"/>
    </source>
</evidence>
<protein>
    <submittedName>
        <fullName evidence="1">Uncharacterized protein</fullName>
    </submittedName>
</protein>
<evidence type="ECO:0000313" key="1">
    <source>
        <dbReference type="EMBL" id="NYE85775.1"/>
    </source>
</evidence>
<comment type="caution">
    <text evidence="1">The sequence shown here is derived from an EMBL/GenBank/DDBJ whole genome shotgun (WGS) entry which is preliminary data.</text>
</comment>
<dbReference type="EMBL" id="JACBYR010000003">
    <property type="protein sequence ID" value="NYE85775.1"/>
    <property type="molecule type" value="Genomic_DNA"/>
</dbReference>
<accession>A0A7Y9IZ26</accession>
<keyword evidence="2" id="KW-1185">Reference proteome</keyword>
<name>A0A7Y9IZ26_9BURK</name>
<dbReference type="Proteomes" id="UP000542125">
    <property type="component" value="Unassembled WGS sequence"/>
</dbReference>
<reference evidence="1 2" key="1">
    <citation type="submission" date="2020-07" db="EMBL/GenBank/DDBJ databases">
        <title>Genomic Encyclopedia of Type Strains, Phase IV (KMG-V): Genome sequencing to study the core and pangenomes of soil and plant-associated prokaryotes.</title>
        <authorList>
            <person name="Whitman W."/>
        </authorList>
    </citation>
    <scope>NUCLEOTIDE SEQUENCE [LARGE SCALE GENOMIC DNA]</scope>
    <source>
        <strain evidence="1 2">SAS40</strain>
    </source>
</reference>